<comment type="catalytic activity">
    <reaction evidence="9">
        <text>D-gluconate + ATP = 6-phospho-D-gluconate + ADP + H(+)</text>
        <dbReference type="Rhea" id="RHEA:19433"/>
        <dbReference type="ChEBI" id="CHEBI:15378"/>
        <dbReference type="ChEBI" id="CHEBI:18391"/>
        <dbReference type="ChEBI" id="CHEBI:30616"/>
        <dbReference type="ChEBI" id="CHEBI:58759"/>
        <dbReference type="ChEBI" id="CHEBI:456216"/>
        <dbReference type="EC" id="2.7.1.12"/>
    </reaction>
</comment>
<evidence type="ECO:0000256" key="5">
    <source>
        <dbReference type="ARBA" id="ARBA00022741"/>
    </source>
</evidence>
<keyword evidence="7" id="KW-0067">ATP-binding</keyword>
<reference evidence="10" key="1">
    <citation type="submission" date="2022-07" db="EMBL/GenBank/DDBJ databases">
        <title>Phylogenomic reconstructions and comparative analyses of Kickxellomycotina fungi.</title>
        <authorList>
            <person name="Reynolds N.K."/>
            <person name="Stajich J.E."/>
            <person name="Barry K."/>
            <person name="Grigoriev I.V."/>
            <person name="Crous P."/>
            <person name="Smith M.E."/>
        </authorList>
    </citation>
    <scope>NUCLEOTIDE SEQUENCE</scope>
    <source>
        <strain evidence="10">RSA 861</strain>
    </source>
</reference>
<protein>
    <recommendedName>
        <fullName evidence="3">gluconokinase</fullName>
        <ecNumber evidence="3">2.7.1.12</ecNumber>
    </recommendedName>
    <alternativeName>
        <fullName evidence="8">Gluconate kinase</fullName>
    </alternativeName>
</protein>
<dbReference type="Gene3D" id="3.40.50.300">
    <property type="entry name" value="P-loop containing nucleotide triphosphate hydrolases"/>
    <property type="match status" value="1"/>
</dbReference>
<dbReference type="Proteomes" id="UP001150569">
    <property type="component" value="Unassembled WGS sequence"/>
</dbReference>
<evidence type="ECO:0000256" key="4">
    <source>
        <dbReference type="ARBA" id="ARBA00022679"/>
    </source>
</evidence>
<comment type="caution">
    <text evidence="10">The sequence shown here is derived from an EMBL/GenBank/DDBJ whole genome shotgun (WGS) entry which is preliminary data.</text>
</comment>
<dbReference type="EC" id="2.7.1.12" evidence="3"/>
<evidence type="ECO:0000256" key="1">
    <source>
        <dbReference type="ARBA" id="ARBA00004875"/>
    </source>
</evidence>
<keyword evidence="6" id="KW-0418">Kinase</keyword>
<dbReference type="GO" id="GO:0046316">
    <property type="term" value="F:gluconokinase activity"/>
    <property type="evidence" value="ECO:0007669"/>
    <property type="project" value="UniProtKB-EC"/>
</dbReference>
<evidence type="ECO:0000313" key="10">
    <source>
        <dbReference type="EMBL" id="KAJ1921491.1"/>
    </source>
</evidence>
<gene>
    <name evidence="10" type="ORF">IWQ60_006734</name>
</gene>
<dbReference type="CDD" id="cd02021">
    <property type="entry name" value="GntK"/>
    <property type="match status" value="1"/>
</dbReference>
<dbReference type="AlphaFoldDB" id="A0A9W8A2F0"/>
<dbReference type="InterPro" id="IPR006001">
    <property type="entry name" value="Therm_gnt_kin"/>
</dbReference>
<dbReference type="GO" id="GO:0005737">
    <property type="term" value="C:cytoplasm"/>
    <property type="evidence" value="ECO:0007669"/>
    <property type="project" value="TreeGrafter"/>
</dbReference>
<dbReference type="GO" id="GO:0005524">
    <property type="term" value="F:ATP binding"/>
    <property type="evidence" value="ECO:0007669"/>
    <property type="project" value="UniProtKB-KW"/>
</dbReference>
<comment type="pathway">
    <text evidence="1">Carbohydrate acid metabolism; D-gluconate degradation.</text>
</comment>
<evidence type="ECO:0000256" key="6">
    <source>
        <dbReference type="ARBA" id="ARBA00022777"/>
    </source>
</evidence>
<organism evidence="10 11">
    <name type="scientific">Tieghemiomyces parasiticus</name>
    <dbReference type="NCBI Taxonomy" id="78921"/>
    <lineage>
        <taxon>Eukaryota</taxon>
        <taxon>Fungi</taxon>
        <taxon>Fungi incertae sedis</taxon>
        <taxon>Zoopagomycota</taxon>
        <taxon>Kickxellomycotina</taxon>
        <taxon>Dimargaritomycetes</taxon>
        <taxon>Dimargaritales</taxon>
        <taxon>Dimargaritaceae</taxon>
        <taxon>Tieghemiomyces</taxon>
    </lineage>
</organism>
<dbReference type="OrthoDB" id="275177at2759"/>
<dbReference type="InterPro" id="IPR027417">
    <property type="entry name" value="P-loop_NTPase"/>
</dbReference>
<name>A0A9W8A2F0_9FUNG</name>
<evidence type="ECO:0000256" key="2">
    <source>
        <dbReference type="ARBA" id="ARBA00008420"/>
    </source>
</evidence>
<evidence type="ECO:0000256" key="8">
    <source>
        <dbReference type="ARBA" id="ARBA00029835"/>
    </source>
</evidence>
<dbReference type="PANTHER" id="PTHR43442:SF3">
    <property type="entry name" value="GLUCONOKINASE-RELATED"/>
    <property type="match status" value="1"/>
</dbReference>
<evidence type="ECO:0000256" key="7">
    <source>
        <dbReference type="ARBA" id="ARBA00022840"/>
    </source>
</evidence>
<sequence length="226" mass="25194">MTPSAVPIAAPPVPNSHLYIVMGIAACGKSHIGRLLCQTFAQNGCISDFMEGDDYHTDEAIEQMRHGIGLADTQRWPWLYRIREACAERLLELDTERHEDMEDKVGIADGPAPAAPVLPSAVPLVVILSCSALRLMYRDFLRTLRGSRMFTELRFIFLDCSAHVLYDRVRHRGHHFAGSSLLKSQLMTLEPPSVEQEPDVIPVNGDLVDTQILPRLVTLLQPSLDV</sequence>
<dbReference type="EMBL" id="JANBPT010000416">
    <property type="protein sequence ID" value="KAJ1921491.1"/>
    <property type="molecule type" value="Genomic_DNA"/>
</dbReference>
<dbReference type="SUPFAM" id="SSF52540">
    <property type="entry name" value="P-loop containing nucleoside triphosphate hydrolases"/>
    <property type="match status" value="1"/>
</dbReference>
<dbReference type="GO" id="GO:0005975">
    <property type="term" value="P:carbohydrate metabolic process"/>
    <property type="evidence" value="ECO:0007669"/>
    <property type="project" value="InterPro"/>
</dbReference>
<proteinExistence type="inferred from homology"/>
<accession>A0A9W8A2F0</accession>
<keyword evidence="11" id="KW-1185">Reference proteome</keyword>
<comment type="similarity">
    <text evidence="2">Belongs to the gluconokinase GntK/GntV family.</text>
</comment>
<evidence type="ECO:0000256" key="9">
    <source>
        <dbReference type="ARBA" id="ARBA00048090"/>
    </source>
</evidence>
<dbReference type="PANTHER" id="PTHR43442">
    <property type="entry name" value="GLUCONOKINASE-RELATED"/>
    <property type="match status" value="1"/>
</dbReference>
<keyword evidence="4" id="KW-0808">Transferase</keyword>
<evidence type="ECO:0000313" key="11">
    <source>
        <dbReference type="Proteomes" id="UP001150569"/>
    </source>
</evidence>
<keyword evidence="5" id="KW-0547">Nucleotide-binding</keyword>
<evidence type="ECO:0000256" key="3">
    <source>
        <dbReference type="ARBA" id="ARBA00012054"/>
    </source>
</evidence>